<accession>A0AAN7CW76</accession>
<reference evidence="1" key="1">
    <citation type="journal article" date="2023" name="Mol. Phylogenet. Evol.">
        <title>Genome-scale phylogeny and comparative genomics of the fungal order Sordariales.</title>
        <authorList>
            <person name="Hensen N."/>
            <person name="Bonometti L."/>
            <person name="Westerberg I."/>
            <person name="Brannstrom I.O."/>
            <person name="Guillou S."/>
            <person name="Cros-Aarteil S."/>
            <person name="Calhoun S."/>
            <person name="Haridas S."/>
            <person name="Kuo A."/>
            <person name="Mondo S."/>
            <person name="Pangilinan J."/>
            <person name="Riley R."/>
            <person name="LaButti K."/>
            <person name="Andreopoulos B."/>
            <person name="Lipzen A."/>
            <person name="Chen C."/>
            <person name="Yan M."/>
            <person name="Daum C."/>
            <person name="Ng V."/>
            <person name="Clum A."/>
            <person name="Steindorff A."/>
            <person name="Ohm R.A."/>
            <person name="Martin F."/>
            <person name="Silar P."/>
            <person name="Natvig D.O."/>
            <person name="Lalanne C."/>
            <person name="Gautier V."/>
            <person name="Ament-Velasquez S.L."/>
            <person name="Kruys A."/>
            <person name="Hutchinson M.I."/>
            <person name="Powell A.J."/>
            <person name="Barry K."/>
            <person name="Miller A.N."/>
            <person name="Grigoriev I.V."/>
            <person name="Debuchy R."/>
            <person name="Gladieux P."/>
            <person name="Hiltunen Thoren M."/>
            <person name="Johannesson H."/>
        </authorList>
    </citation>
    <scope>NUCLEOTIDE SEQUENCE</scope>
    <source>
        <strain evidence="1">CBS 359.72</strain>
    </source>
</reference>
<keyword evidence="2" id="KW-1185">Reference proteome</keyword>
<comment type="caution">
    <text evidence="1">The sequence shown here is derived from an EMBL/GenBank/DDBJ whole genome shotgun (WGS) entry which is preliminary data.</text>
</comment>
<evidence type="ECO:0000313" key="2">
    <source>
        <dbReference type="Proteomes" id="UP001303647"/>
    </source>
</evidence>
<reference evidence="1" key="2">
    <citation type="submission" date="2023-05" db="EMBL/GenBank/DDBJ databases">
        <authorList>
            <consortium name="Lawrence Berkeley National Laboratory"/>
            <person name="Steindorff A."/>
            <person name="Hensen N."/>
            <person name="Bonometti L."/>
            <person name="Westerberg I."/>
            <person name="Brannstrom I.O."/>
            <person name="Guillou S."/>
            <person name="Cros-Aarteil S."/>
            <person name="Calhoun S."/>
            <person name="Haridas S."/>
            <person name="Kuo A."/>
            <person name="Mondo S."/>
            <person name="Pangilinan J."/>
            <person name="Riley R."/>
            <person name="Labutti K."/>
            <person name="Andreopoulos B."/>
            <person name="Lipzen A."/>
            <person name="Chen C."/>
            <person name="Yanf M."/>
            <person name="Daum C."/>
            <person name="Ng V."/>
            <person name="Clum A."/>
            <person name="Ohm R."/>
            <person name="Martin F."/>
            <person name="Silar P."/>
            <person name="Natvig D."/>
            <person name="Lalanne C."/>
            <person name="Gautier V."/>
            <person name="Ament-Velasquez S.L."/>
            <person name="Kruys A."/>
            <person name="Hutchinson M.I."/>
            <person name="Powell A.J."/>
            <person name="Barry K."/>
            <person name="Miller A.N."/>
            <person name="Grigoriev I.V."/>
            <person name="Debuchy R."/>
            <person name="Gladieux P."/>
            <person name="Thoren M.H."/>
            <person name="Johannesson H."/>
        </authorList>
    </citation>
    <scope>NUCLEOTIDE SEQUENCE</scope>
    <source>
        <strain evidence="1">CBS 359.72</strain>
    </source>
</reference>
<gene>
    <name evidence="1" type="ORF">C7999DRAFT_30557</name>
</gene>
<evidence type="ECO:0008006" key="3">
    <source>
        <dbReference type="Google" id="ProtNLM"/>
    </source>
</evidence>
<dbReference type="AlphaFoldDB" id="A0AAN7CW76"/>
<dbReference type="Proteomes" id="UP001303647">
    <property type="component" value="Unassembled WGS sequence"/>
</dbReference>
<proteinExistence type="predicted"/>
<dbReference type="EMBL" id="MU857629">
    <property type="protein sequence ID" value="KAK4249026.1"/>
    <property type="molecule type" value="Genomic_DNA"/>
</dbReference>
<sequence>MDFVELAVVASPFANLAPLYEADPEADALLIVPPLPGKPIAVRNELPPLNGVNGESKGSQVANGVLQRGLRIKVSSKHLILASRVFKNKLQFGNTRAARQSDGRVHLRLAEGFNPSAVSIVINAIHGWGSKVPKTVDLETLTHIALFVDRFQLLDAVEVYADRWISNLERSDPNTISRDPIPWVYISHVFRQSDTFKTATKLAAAQSSGPIATLGLPIKEKIIHHIDAQRQALLARALTPLHQAVETLTSGGSAAAVACHTHHCDALLLGELVKSLQGGGRRLVWPRPAAPFADLSFSDLVGGVREGLEAFQRGVEAREEAERKLQSRQKEVEVEPWYMKGAPTTPNGKANGGAVWGVVNGGGKFPITPVASPEPVYATPRQVGEKGGERHRCQVAGIVASLEGLAGLGEEVEGLVLESRLGYLLY</sequence>
<name>A0AAN7CW76_9PEZI</name>
<organism evidence="1 2">
    <name type="scientific">Corynascus novoguineensis</name>
    <dbReference type="NCBI Taxonomy" id="1126955"/>
    <lineage>
        <taxon>Eukaryota</taxon>
        <taxon>Fungi</taxon>
        <taxon>Dikarya</taxon>
        <taxon>Ascomycota</taxon>
        <taxon>Pezizomycotina</taxon>
        <taxon>Sordariomycetes</taxon>
        <taxon>Sordariomycetidae</taxon>
        <taxon>Sordariales</taxon>
        <taxon>Chaetomiaceae</taxon>
        <taxon>Corynascus</taxon>
    </lineage>
</organism>
<protein>
    <recommendedName>
        <fullName evidence="3">BTB domain-containing protein</fullName>
    </recommendedName>
</protein>
<evidence type="ECO:0000313" key="1">
    <source>
        <dbReference type="EMBL" id="KAK4249026.1"/>
    </source>
</evidence>